<evidence type="ECO:0000256" key="4">
    <source>
        <dbReference type="ARBA" id="ARBA00022989"/>
    </source>
</evidence>
<sequence>MAKAEIEYIEVGLSTVPRPPAYRIVIMQLALTLISALVAWLHSDVAAKSAFLGGLTCAVPNAYFIWRAFRYSGARSAHLVVQSFYQGESWKFVLTALCFIAIFQRVEPLNVLALFAGFITVQLSHVASAKVVNL</sequence>
<evidence type="ECO:0000313" key="8">
    <source>
        <dbReference type="Proteomes" id="UP001150830"/>
    </source>
</evidence>
<dbReference type="Pfam" id="PF03899">
    <property type="entry name" value="ATP-synt_I"/>
    <property type="match status" value="1"/>
</dbReference>
<dbReference type="AlphaFoldDB" id="A0A9X3ECT6"/>
<dbReference type="GO" id="GO:0005886">
    <property type="term" value="C:plasma membrane"/>
    <property type="evidence" value="ECO:0007669"/>
    <property type="project" value="UniProtKB-SubCell"/>
</dbReference>
<comment type="caution">
    <text evidence="7">The sequence shown here is derived from an EMBL/GenBank/DDBJ whole genome shotgun (WGS) entry which is preliminary data.</text>
</comment>
<keyword evidence="8" id="KW-1185">Reference proteome</keyword>
<feature type="transmembrane region" description="Helical" evidence="6">
    <location>
        <begin position="21"/>
        <end position="43"/>
    </location>
</feature>
<dbReference type="Proteomes" id="UP001150830">
    <property type="component" value="Unassembled WGS sequence"/>
</dbReference>
<comment type="subcellular location">
    <subcellularLocation>
        <location evidence="1">Cell membrane</location>
        <topology evidence="1">Multi-pass membrane protein</topology>
    </subcellularLocation>
</comment>
<keyword evidence="4 6" id="KW-1133">Transmembrane helix</keyword>
<dbReference type="RefSeq" id="WP_283173451.1">
    <property type="nucleotide sequence ID" value="NZ_JAPNOA010000025.1"/>
</dbReference>
<gene>
    <name evidence="7" type="ORF">OUO13_08580</name>
</gene>
<evidence type="ECO:0000256" key="2">
    <source>
        <dbReference type="ARBA" id="ARBA00022475"/>
    </source>
</evidence>
<dbReference type="EMBL" id="JAPNOA010000025">
    <property type="protein sequence ID" value="MCY0965238.1"/>
    <property type="molecule type" value="Genomic_DNA"/>
</dbReference>
<proteinExistence type="predicted"/>
<keyword evidence="3 6" id="KW-0812">Transmembrane</keyword>
<evidence type="ECO:0000256" key="6">
    <source>
        <dbReference type="SAM" id="Phobius"/>
    </source>
</evidence>
<keyword evidence="5 6" id="KW-0472">Membrane</keyword>
<protein>
    <submittedName>
        <fullName evidence="7">ATP synthase subunit I</fullName>
    </submittedName>
</protein>
<evidence type="ECO:0000256" key="1">
    <source>
        <dbReference type="ARBA" id="ARBA00004651"/>
    </source>
</evidence>
<organism evidence="7 8">
    <name type="scientific">Parathalassolituus penaei</name>
    <dbReference type="NCBI Taxonomy" id="2997323"/>
    <lineage>
        <taxon>Bacteria</taxon>
        <taxon>Pseudomonadati</taxon>
        <taxon>Pseudomonadota</taxon>
        <taxon>Gammaproteobacteria</taxon>
        <taxon>Oceanospirillales</taxon>
        <taxon>Oceanospirillaceae</taxon>
        <taxon>Parathalassolituus</taxon>
    </lineage>
</organism>
<dbReference type="InterPro" id="IPR005598">
    <property type="entry name" value="ATP_synth_I"/>
</dbReference>
<reference evidence="7" key="1">
    <citation type="submission" date="2022-11" db="EMBL/GenBank/DDBJ databases">
        <title>Parathalassolutuus dongxingensis gen. nov., sp. nov., a novel member of family Oceanospirillaceae isolated from a coastal shrimp pond in Guangxi, China.</title>
        <authorList>
            <person name="Chen H."/>
        </authorList>
    </citation>
    <scope>NUCLEOTIDE SEQUENCE</scope>
    <source>
        <strain evidence="7">G-43</strain>
    </source>
</reference>
<evidence type="ECO:0000256" key="5">
    <source>
        <dbReference type="ARBA" id="ARBA00023136"/>
    </source>
</evidence>
<evidence type="ECO:0000256" key="3">
    <source>
        <dbReference type="ARBA" id="ARBA00022692"/>
    </source>
</evidence>
<name>A0A9X3ECT6_9GAMM</name>
<keyword evidence="2" id="KW-1003">Cell membrane</keyword>
<accession>A0A9X3ECT6</accession>
<evidence type="ECO:0000313" key="7">
    <source>
        <dbReference type="EMBL" id="MCY0965238.1"/>
    </source>
</evidence>
<feature type="transmembrane region" description="Helical" evidence="6">
    <location>
        <begin position="49"/>
        <end position="69"/>
    </location>
</feature>